<proteinExistence type="predicted"/>
<reference evidence="1 2" key="1">
    <citation type="journal article" date="2019" name="Commun. Biol.">
        <title>The bagworm genome reveals a unique fibroin gene that provides high tensile strength.</title>
        <authorList>
            <person name="Kono N."/>
            <person name="Nakamura H."/>
            <person name="Ohtoshi R."/>
            <person name="Tomita M."/>
            <person name="Numata K."/>
            <person name="Arakawa K."/>
        </authorList>
    </citation>
    <scope>NUCLEOTIDE SEQUENCE [LARGE SCALE GENOMIC DNA]</scope>
</reference>
<name>A0A4C1SBT2_EUMVA</name>
<comment type="caution">
    <text evidence="1">The sequence shown here is derived from an EMBL/GenBank/DDBJ whole genome shotgun (WGS) entry which is preliminary data.</text>
</comment>
<organism evidence="1 2">
    <name type="scientific">Eumeta variegata</name>
    <name type="common">Bagworm moth</name>
    <name type="synonym">Eumeta japonica</name>
    <dbReference type="NCBI Taxonomy" id="151549"/>
    <lineage>
        <taxon>Eukaryota</taxon>
        <taxon>Metazoa</taxon>
        <taxon>Ecdysozoa</taxon>
        <taxon>Arthropoda</taxon>
        <taxon>Hexapoda</taxon>
        <taxon>Insecta</taxon>
        <taxon>Pterygota</taxon>
        <taxon>Neoptera</taxon>
        <taxon>Endopterygota</taxon>
        <taxon>Lepidoptera</taxon>
        <taxon>Glossata</taxon>
        <taxon>Ditrysia</taxon>
        <taxon>Tineoidea</taxon>
        <taxon>Psychidae</taxon>
        <taxon>Oiketicinae</taxon>
        <taxon>Eumeta</taxon>
    </lineage>
</organism>
<accession>A0A4C1SBT2</accession>
<evidence type="ECO:0000313" key="2">
    <source>
        <dbReference type="Proteomes" id="UP000299102"/>
    </source>
</evidence>
<dbReference type="Proteomes" id="UP000299102">
    <property type="component" value="Unassembled WGS sequence"/>
</dbReference>
<keyword evidence="2" id="KW-1185">Reference proteome</keyword>
<gene>
    <name evidence="1" type="ORF">EVAR_69795_1</name>
</gene>
<evidence type="ECO:0000313" key="1">
    <source>
        <dbReference type="EMBL" id="GBO99622.1"/>
    </source>
</evidence>
<dbReference type="AlphaFoldDB" id="A0A4C1SBT2"/>
<sequence>MSQMLALVRKKSDLILKMKAFADKSLLGGRKLRTAVKEVHKKQWRHRCLDKWHSLRKMYDEFAIQSPEISSSLISLPCGKRTCGPLDSRQSSPPMDPRNLGVITSVLPAFRN</sequence>
<protein>
    <submittedName>
        <fullName evidence="1">Uncharacterized protein</fullName>
    </submittedName>
</protein>
<dbReference type="EMBL" id="BGZK01003291">
    <property type="protein sequence ID" value="GBO99622.1"/>
    <property type="molecule type" value="Genomic_DNA"/>
</dbReference>